<dbReference type="PATRIC" id="fig|1095748.3.peg.754"/>
<dbReference type="AlphaFoldDB" id="I2NUY9"/>
<dbReference type="Proteomes" id="UP000004473">
    <property type="component" value="Unassembled WGS sequence"/>
</dbReference>
<gene>
    <name evidence="1" type="ORF">HMPREF1051_2962</name>
</gene>
<proteinExistence type="predicted"/>
<dbReference type="EMBL" id="AJMT01000056">
    <property type="protein sequence ID" value="EIG29650.1"/>
    <property type="molecule type" value="Genomic_DNA"/>
</dbReference>
<reference evidence="1 2" key="1">
    <citation type="submission" date="2012-04" db="EMBL/GenBank/DDBJ databases">
        <authorList>
            <person name="Harkins D.M."/>
            <person name="Madupu R."/>
            <person name="Durkin A.S."/>
            <person name="Torralba M."/>
            <person name="Methe B."/>
            <person name="Sutton G.G."/>
            <person name="Nelson K.E."/>
        </authorList>
    </citation>
    <scope>NUCLEOTIDE SEQUENCE [LARGE SCALE GENOMIC DNA]</scope>
    <source>
        <strain evidence="1 2">VK64</strain>
    </source>
</reference>
<name>I2NUY9_NEISI</name>
<accession>I2NUY9</accession>
<protein>
    <submittedName>
        <fullName evidence="1">Uncharacterized protein</fullName>
    </submittedName>
</protein>
<evidence type="ECO:0000313" key="2">
    <source>
        <dbReference type="Proteomes" id="UP000004473"/>
    </source>
</evidence>
<comment type="caution">
    <text evidence="1">The sequence shown here is derived from an EMBL/GenBank/DDBJ whole genome shotgun (WGS) entry which is preliminary data.</text>
</comment>
<organism evidence="1 2">
    <name type="scientific">Neisseria sicca VK64</name>
    <dbReference type="NCBI Taxonomy" id="1095748"/>
    <lineage>
        <taxon>Bacteria</taxon>
        <taxon>Pseudomonadati</taxon>
        <taxon>Pseudomonadota</taxon>
        <taxon>Betaproteobacteria</taxon>
        <taxon>Neisseriales</taxon>
        <taxon>Neisseriaceae</taxon>
        <taxon>Neisseria</taxon>
    </lineage>
</organism>
<evidence type="ECO:0000313" key="1">
    <source>
        <dbReference type="EMBL" id="EIG29650.1"/>
    </source>
</evidence>
<sequence length="44" mass="4917">MGYGFADFEACEAIAMKRSSENVFQTTFLMKSNLSPLLPKGRKT</sequence>